<evidence type="ECO:0000313" key="3">
    <source>
        <dbReference type="Proteomes" id="UP001432027"/>
    </source>
</evidence>
<protein>
    <recommendedName>
        <fullName evidence="4">Ankyrin repeat-containing protein</fullName>
    </recommendedName>
</protein>
<sequence>MDSMAGSIFIFYVCLPGRLDAVADQGDDSSNGEAHHSSGEDRKKVDVVEKLMAYSGEGVDLSRALLEVGVHHGERRDEG</sequence>
<evidence type="ECO:0000313" key="2">
    <source>
        <dbReference type="EMBL" id="GMS83014.1"/>
    </source>
</evidence>
<feature type="non-terminal residue" evidence="2">
    <location>
        <position position="79"/>
    </location>
</feature>
<gene>
    <name evidence="2" type="ORF">PENTCL1PPCAC_5189</name>
</gene>
<dbReference type="EMBL" id="BTSX01000002">
    <property type="protein sequence ID" value="GMS83014.1"/>
    <property type="molecule type" value="Genomic_DNA"/>
</dbReference>
<accession>A0AAV5SJD1</accession>
<keyword evidence="3" id="KW-1185">Reference proteome</keyword>
<feature type="region of interest" description="Disordered" evidence="1">
    <location>
        <begin position="23"/>
        <end position="43"/>
    </location>
</feature>
<dbReference type="AlphaFoldDB" id="A0AAV5SJD1"/>
<proteinExistence type="predicted"/>
<reference evidence="2" key="1">
    <citation type="submission" date="2023-10" db="EMBL/GenBank/DDBJ databases">
        <title>Genome assembly of Pristionchus species.</title>
        <authorList>
            <person name="Yoshida K."/>
            <person name="Sommer R.J."/>
        </authorList>
    </citation>
    <scope>NUCLEOTIDE SEQUENCE</scope>
    <source>
        <strain evidence="2">RS0144</strain>
    </source>
</reference>
<dbReference type="Proteomes" id="UP001432027">
    <property type="component" value="Unassembled WGS sequence"/>
</dbReference>
<comment type="caution">
    <text evidence="2">The sequence shown here is derived from an EMBL/GenBank/DDBJ whole genome shotgun (WGS) entry which is preliminary data.</text>
</comment>
<organism evidence="2 3">
    <name type="scientific">Pristionchus entomophagus</name>
    <dbReference type="NCBI Taxonomy" id="358040"/>
    <lineage>
        <taxon>Eukaryota</taxon>
        <taxon>Metazoa</taxon>
        <taxon>Ecdysozoa</taxon>
        <taxon>Nematoda</taxon>
        <taxon>Chromadorea</taxon>
        <taxon>Rhabditida</taxon>
        <taxon>Rhabditina</taxon>
        <taxon>Diplogasteromorpha</taxon>
        <taxon>Diplogasteroidea</taxon>
        <taxon>Neodiplogasteridae</taxon>
        <taxon>Pristionchus</taxon>
    </lineage>
</organism>
<evidence type="ECO:0000256" key="1">
    <source>
        <dbReference type="SAM" id="MobiDB-lite"/>
    </source>
</evidence>
<evidence type="ECO:0008006" key="4">
    <source>
        <dbReference type="Google" id="ProtNLM"/>
    </source>
</evidence>
<feature type="compositionally biased region" description="Basic and acidic residues" evidence="1">
    <location>
        <begin position="33"/>
        <end position="43"/>
    </location>
</feature>
<name>A0AAV5SJD1_9BILA</name>